<accession>W6NLX2</accession>
<proteinExistence type="predicted"/>
<dbReference type="PROSITE" id="PS50206">
    <property type="entry name" value="RHODANESE_3"/>
    <property type="match status" value="1"/>
</dbReference>
<name>W6NLX2_CLOTY</name>
<dbReference type="InterPro" id="IPR036873">
    <property type="entry name" value="Rhodanese-like_dom_sf"/>
</dbReference>
<dbReference type="SMART" id="SM00450">
    <property type="entry name" value="RHOD"/>
    <property type="match status" value="1"/>
</dbReference>
<sequence>MKHFRIITDKELKKLLEGPRPPILIDVRDNDEFCKGHIKTSKNIPIEDFEDAIKKMKLNNNAIIVVYCKTGKSSLIACNILKDLGFKKIYNFRGIDNWHYKLKCN</sequence>
<feature type="domain" description="Rhodanese" evidence="1">
    <location>
        <begin position="18"/>
        <end position="105"/>
    </location>
</feature>
<evidence type="ECO:0000313" key="3">
    <source>
        <dbReference type="Proteomes" id="UP000019482"/>
    </source>
</evidence>
<dbReference type="OrthoDB" id="9800872at2"/>
<dbReference type="PANTHER" id="PTHR44086:SF10">
    <property type="entry name" value="THIOSULFATE SULFURTRANSFERASE_RHODANESE-LIKE DOMAIN-CONTAINING PROTEIN 3"/>
    <property type="match status" value="1"/>
</dbReference>
<dbReference type="Gene3D" id="3.40.250.10">
    <property type="entry name" value="Rhodanese-like domain"/>
    <property type="match status" value="1"/>
</dbReference>
<dbReference type="Pfam" id="PF00581">
    <property type="entry name" value="Rhodanese"/>
    <property type="match status" value="1"/>
</dbReference>
<evidence type="ECO:0000313" key="2">
    <source>
        <dbReference type="EMBL" id="CDL92797.1"/>
    </source>
</evidence>
<dbReference type="SUPFAM" id="SSF52821">
    <property type="entry name" value="Rhodanese/Cell cycle control phosphatase"/>
    <property type="match status" value="1"/>
</dbReference>
<dbReference type="RefSeq" id="WP_017894507.1">
    <property type="nucleotide sequence ID" value="NZ_CBXI010000044.1"/>
</dbReference>
<dbReference type="EMBL" id="CBXI010000044">
    <property type="protein sequence ID" value="CDL92797.1"/>
    <property type="molecule type" value="Genomic_DNA"/>
</dbReference>
<comment type="caution">
    <text evidence="2">The sequence shown here is derived from an EMBL/GenBank/DDBJ whole genome shotgun (WGS) entry which is preliminary data.</text>
</comment>
<protein>
    <submittedName>
        <fullName evidence="2">Rhodanese domain protein</fullName>
    </submittedName>
</protein>
<dbReference type="InterPro" id="IPR001763">
    <property type="entry name" value="Rhodanese-like_dom"/>
</dbReference>
<reference evidence="2 3" key="1">
    <citation type="journal article" date="2015" name="Genome Announc.">
        <title>Draft Genome Sequence of Clostridium tyrobutyricum Strain DIVETGP, Isolated from Cow's Milk for Grana Padano Production.</title>
        <authorList>
            <person name="Soggiu A."/>
            <person name="Piras C."/>
            <person name="Gaiarsa S."/>
            <person name="Sassera D."/>
            <person name="Roncada P."/>
            <person name="Bendixen E."/>
            <person name="Brasca M."/>
            <person name="Bonizzi L."/>
        </authorList>
    </citation>
    <scope>NUCLEOTIDE SEQUENCE [LARGE SCALE GENOMIC DNA]</scope>
    <source>
        <strain evidence="2 3">DIVETGP</strain>
    </source>
</reference>
<dbReference type="PANTHER" id="PTHR44086">
    <property type="entry name" value="THIOSULFATE SULFURTRANSFERASE RDL2, MITOCHONDRIAL-RELATED"/>
    <property type="match status" value="1"/>
</dbReference>
<evidence type="ECO:0000259" key="1">
    <source>
        <dbReference type="PROSITE" id="PS50206"/>
    </source>
</evidence>
<gene>
    <name evidence="2" type="ORF">CTDIVETGP_2867</name>
</gene>
<keyword evidence="3" id="KW-1185">Reference proteome</keyword>
<dbReference type="GO" id="GO:0004792">
    <property type="term" value="F:thiosulfate-cyanide sulfurtransferase activity"/>
    <property type="evidence" value="ECO:0007669"/>
    <property type="project" value="TreeGrafter"/>
</dbReference>
<organism evidence="2 3">
    <name type="scientific">Clostridium tyrobutyricum DIVETGP</name>
    <dbReference type="NCBI Taxonomy" id="1408889"/>
    <lineage>
        <taxon>Bacteria</taxon>
        <taxon>Bacillati</taxon>
        <taxon>Bacillota</taxon>
        <taxon>Clostridia</taxon>
        <taxon>Eubacteriales</taxon>
        <taxon>Clostridiaceae</taxon>
        <taxon>Clostridium</taxon>
    </lineage>
</organism>
<dbReference type="GeneID" id="29420948"/>
<dbReference type="Proteomes" id="UP000019482">
    <property type="component" value="Unassembled WGS sequence"/>
</dbReference>
<dbReference type="AlphaFoldDB" id="W6NLX2"/>
<dbReference type="CDD" id="cd00158">
    <property type="entry name" value="RHOD"/>
    <property type="match status" value="1"/>
</dbReference>